<feature type="domain" description="RNA polymerase sigma factor 70 region 4 type 2" evidence="7">
    <location>
        <begin position="119"/>
        <end position="169"/>
    </location>
</feature>
<dbReference type="SUPFAM" id="SSF88946">
    <property type="entry name" value="Sigma2 domain of RNA polymerase sigma factors"/>
    <property type="match status" value="1"/>
</dbReference>
<sequence length="177" mass="19680">MGAAGPVLSPAELLDVEASEVEQDYRDLFTAHFVPLTRLARLCGADDPEDIAQEAPARLHQRMHRLQDPAAALAYARRSVINLSTSRLRRLLLERRTPGEIPREVPSPETQVLTEQRRLALHAALQQLPARQRHALLLRYWLDLPVVEVAAVLDCRVGSAKSILSRAHAALSRAVEP</sequence>
<comment type="caution">
    <text evidence="8">The sequence shown here is derived from an EMBL/GenBank/DDBJ whole genome shotgun (WGS) entry which is preliminary data.</text>
</comment>
<dbReference type="Pfam" id="PF08281">
    <property type="entry name" value="Sigma70_r4_2"/>
    <property type="match status" value="1"/>
</dbReference>
<dbReference type="CDD" id="cd06171">
    <property type="entry name" value="Sigma70_r4"/>
    <property type="match status" value="1"/>
</dbReference>
<evidence type="ECO:0000313" key="9">
    <source>
        <dbReference type="Proteomes" id="UP000239485"/>
    </source>
</evidence>
<feature type="domain" description="RNA polymerase sigma-70 region 2" evidence="6">
    <location>
        <begin position="36"/>
        <end position="90"/>
    </location>
</feature>
<keyword evidence="5" id="KW-0804">Transcription</keyword>
<dbReference type="Gene3D" id="1.10.1740.10">
    <property type="match status" value="1"/>
</dbReference>
<dbReference type="Gene3D" id="1.10.10.10">
    <property type="entry name" value="Winged helix-like DNA-binding domain superfamily/Winged helix DNA-binding domain"/>
    <property type="match status" value="1"/>
</dbReference>
<dbReference type="InterPro" id="IPR036388">
    <property type="entry name" value="WH-like_DNA-bd_sf"/>
</dbReference>
<evidence type="ECO:0000313" key="8">
    <source>
        <dbReference type="EMBL" id="PPK92224.1"/>
    </source>
</evidence>
<reference evidence="8 9" key="1">
    <citation type="submission" date="2018-02" db="EMBL/GenBank/DDBJ databases">
        <title>Genomic Encyclopedia of Archaeal and Bacterial Type Strains, Phase II (KMG-II): from individual species to whole genera.</title>
        <authorList>
            <person name="Goeker M."/>
        </authorList>
    </citation>
    <scope>NUCLEOTIDE SEQUENCE [LARGE SCALE GENOMIC DNA]</scope>
    <source>
        <strain evidence="8 9">DSM 22857</strain>
    </source>
</reference>
<dbReference type="Proteomes" id="UP000239485">
    <property type="component" value="Unassembled WGS sequence"/>
</dbReference>
<dbReference type="Pfam" id="PF04542">
    <property type="entry name" value="Sigma70_r2"/>
    <property type="match status" value="1"/>
</dbReference>
<dbReference type="InterPro" id="IPR013249">
    <property type="entry name" value="RNA_pol_sigma70_r4_t2"/>
</dbReference>
<accession>A0A2S6IDC4</accession>
<dbReference type="AlphaFoldDB" id="A0A2S6IDC4"/>
<evidence type="ECO:0000256" key="4">
    <source>
        <dbReference type="ARBA" id="ARBA00023125"/>
    </source>
</evidence>
<dbReference type="PANTHER" id="PTHR43133:SF50">
    <property type="entry name" value="ECF RNA POLYMERASE SIGMA FACTOR SIGM"/>
    <property type="match status" value="1"/>
</dbReference>
<dbReference type="InterPro" id="IPR013325">
    <property type="entry name" value="RNA_pol_sigma_r2"/>
</dbReference>
<dbReference type="SUPFAM" id="SSF88659">
    <property type="entry name" value="Sigma3 and sigma4 domains of RNA polymerase sigma factors"/>
    <property type="match status" value="1"/>
</dbReference>
<gene>
    <name evidence="8" type="ORF">CLV92_11686</name>
</gene>
<dbReference type="InterPro" id="IPR039425">
    <property type="entry name" value="RNA_pol_sigma-70-like"/>
</dbReference>
<dbReference type="InterPro" id="IPR007627">
    <property type="entry name" value="RNA_pol_sigma70_r2"/>
</dbReference>
<dbReference type="EMBL" id="PTJD01000016">
    <property type="protein sequence ID" value="PPK92224.1"/>
    <property type="molecule type" value="Genomic_DNA"/>
</dbReference>
<dbReference type="GO" id="GO:0006352">
    <property type="term" value="P:DNA-templated transcription initiation"/>
    <property type="evidence" value="ECO:0007669"/>
    <property type="project" value="InterPro"/>
</dbReference>
<proteinExistence type="inferred from homology"/>
<dbReference type="GO" id="GO:0016987">
    <property type="term" value="F:sigma factor activity"/>
    <property type="evidence" value="ECO:0007669"/>
    <property type="project" value="UniProtKB-KW"/>
</dbReference>
<dbReference type="NCBIfam" id="TIGR02937">
    <property type="entry name" value="sigma70-ECF"/>
    <property type="match status" value="1"/>
</dbReference>
<comment type="similarity">
    <text evidence="1">Belongs to the sigma-70 factor family. ECF subfamily.</text>
</comment>
<evidence type="ECO:0000256" key="5">
    <source>
        <dbReference type="ARBA" id="ARBA00023163"/>
    </source>
</evidence>
<dbReference type="PANTHER" id="PTHR43133">
    <property type="entry name" value="RNA POLYMERASE ECF-TYPE SIGMA FACTO"/>
    <property type="match status" value="1"/>
</dbReference>
<dbReference type="InterPro" id="IPR013324">
    <property type="entry name" value="RNA_pol_sigma_r3/r4-like"/>
</dbReference>
<evidence type="ECO:0000259" key="6">
    <source>
        <dbReference type="Pfam" id="PF04542"/>
    </source>
</evidence>
<evidence type="ECO:0000256" key="1">
    <source>
        <dbReference type="ARBA" id="ARBA00010641"/>
    </source>
</evidence>
<name>A0A2S6IDC4_9ACTN</name>
<keyword evidence="9" id="KW-1185">Reference proteome</keyword>
<protein>
    <submittedName>
        <fullName evidence="8">RNA polymerase sigma factor (Sigma-70 family)</fullName>
    </submittedName>
</protein>
<evidence type="ECO:0000259" key="7">
    <source>
        <dbReference type="Pfam" id="PF08281"/>
    </source>
</evidence>
<evidence type="ECO:0000256" key="3">
    <source>
        <dbReference type="ARBA" id="ARBA00023082"/>
    </source>
</evidence>
<evidence type="ECO:0000256" key="2">
    <source>
        <dbReference type="ARBA" id="ARBA00023015"/>
    </source>
</evidence>
<dbReference type="GO" id="GO:0003677">
    <property type="term" value="F:DNA binding"/>
    <property type="evidence" value="ECO:0007669"/>
    <property type="project" value="UniProtKB-KW"/>
</dbReference>
<dbReference type="InterPro" id="IPR014284">
    <property type="entry name" value="RNA_pol_sigma-70_dom"/>
</dbReference>
<keyword evidence="3" id="KW-0731">Sigma factor</keyword>
<keyword evidence="4" id="KW-0238">DNA-binding</keyword>
<keyword evidence="2" id="KW-0805">Transcription regulation</keyword>
<organism evidence="8 9">
    <name type="scientific">Kineococcus xinjiangensis</name>
    <dbReference type="NCBI Taxonomy" id="512762"/>
    <lineage>
        <taxon>Bacteria</taxon>
        <taxon>Bacillati</taxon>
        <taxon>Actinomycetota</taxon>
        <taxon>Actinomycetes</taxon>
        <taxon>Kineosporiales</taxon>
        <taxon>Kineosporiaceae</taxon>
        <taxon>Kineococcus</taxon>
    </lineage>
</organism>